<dbReference type="Proteomes" id="UP000217289">
    <property type="component" value="Chromosome"/>
</dbReference>
<protein>
    <submittedName>
        <fullName evidence="3">ATPase AAA</fullName>
    </submittedName>
</protein>
<sequence>MEEMAKHGGLGMAAAQAGMDRKTARKYVKEGKFPSGLEQERTWRTREDPFEEQWASLAERLKEAPKLETKTLFEEPGRRARHVRSAGADALSGCSRPQGCPRTRHSPRSSRRSRRPRCAVSYRSYARAASSSARRTCWPSDCRGEARRTVSAIGHELVRRGYEVLLVPVVLLEQRLLLAKKSLLLTKELRRLDGYDAVIIDDIGYIQQDREEMEVLFTFLAQRHERRSVLITSNLVECPTSFST</sequence>
<dbReference type="InterPro" id="IPR027417">
    <property type="entry name" value="P-loop_NTPase"/>
</dbReference>
<evidence type="ECO:0000256" key="1">
    <source>
        <dbReference type="SAM" id="MobiDB-lite"/>
    </source>
</evidence>
<organism evidence="3 4">
    <name type="scientific">Melittangium boletus DSM 14713</name>
    <dbReference type="NCBI Taxonomy" id="1294270"/>
    <lineage>
        <taxon>Bacteria</taxon>
        <taxon>Pseudomonadati</taxon>
        <taxon>Myxococcota</taxon>
        <taxon>Myxococcia</taxon>
        <taxon>Myxococcales</taxon>
        <taxon>Cystobacterineae</taxon>
        <taxon>Archangiaceae</taxon>
        <taxon>Melittangium</taxon>
    </lineage>
</organism>
<feature type="compositionally biased region" description="Basic residues" evidence="1">
    <location>
        <begin position="102"/>
        <end position="116"/>
    </location>
</feature>
<evidence type="ECO:0000313" key="3">
    <source>
        <dbReference type="EMBL" id="ATB33215.1"/>
    </source>
</evidence>
<proteinExistence type="predicted"/>
<dbReference type="SUPFAM" id="SSF52540">
    <property type="entry name" value="P-loop containing nucleoside triphosphate hydrolases"/>
    <property type="match status" value="1"/>
</dbReference>
<accession>A0A250IN94</accession>
<evidence type="ECO:0000259" key="2">
    <source>
        <dbReference type="Pfam" id="PF01695"/>
    </source>
</evidence>
<feature type="region of interest" description="Disordered" evidence="1">
    <location>
        <begin position="77"/>
        <end position="116"/>
    </location>
</feature>
<dbReference type="RefSeq" id="WP_157823823.1">
    <property type="nucleotide sequence ID" value="NZ_CP022163.1"/>
</dbReference>
<dbReference type="AlphaFoldDB" id="A0A250IN94"/>
<dbReference type="InterPro" id="IPR002611">
    <property type="entry name" value="IstB_ATP-bd"/>
</dbReference>
<feature type="domain" description="IstB-like ATP-binding" evidence="2">
    <location>
        <begin position="151"/>
        <end position="235"/>
    </location>
</feature>
<name>A0A250IN94_9BACT</name>
<keyword evidence="4" id="KW-1185">Reference proteome</keyword>
<gene>
    <name evidence="3" type="ORF">MEBOL_006704</name>
</gene>
<dbReference type="GO" id="GO:0005524">
    <property type="term" value="F:ATP binding"/>
    <property type="evidence" value="ECO:0007669"/>
    <property type="project" value="InterPro"/>
</dbReference>
<dbReference type="OrthoDB" id="525881at2"/>
<evidence type="ECO:0000313" key="4">
    <source>
        <dbReference type="Proteomes" id="UP000217289"/>
    </source>
</evidence>
<reference evidence="3 4" key="1">
    <citation type="submission" date="2017-06" db="EMBL/GenBank/DDBJ databases">
        <authorList>
            <person name="Kim H.J."/>
            <person name="Triplett B.A."/>
        </authorList>
    </citation>
    <scope>NUCLEOTIDE SEQUENCE [LARGE SCALE GENOMIC DNA]</scope>
    <source>
        <strain evidence="3 4">DSM 14713</strain>
    </source>
</reference>
<dbReference type="Gene3D" id="3.40.50.300">
    <property type="entry name" value="P-loop containing nucleotide triphosphate hydrolases"/>
    <property type="match status" value="1"/>
</dbReference>
<dbReference type="Pfam" id="PF01695">
    <property type="entry name" value="IstB_IS21"/>
    <property type="match status" value="1"/>
</dbReference>
<dbReference type="KEGG" id="mbd:MEBOL_006704"/>
<dbReference type="EMBL" id="CP022163">
    <property type="protein sequence ID" value="ATB33215.1"/>
    <property type="molecule type" value="Genomic_DNA"/>
</dbReference>